<accession>A0A075FRQ0</accession>
<evidence type="ECO:0000256" key="1">
    <source>
        <dbReference type="SAM" id="Coils"/>
    </source>
</evidence>
<keyword evidence="1" id="KW-0175">Coiled coil</keyword>
<name>A0A075FRQ0_9EURY</name>
<protein>
    <submittedName>
        <fullName evidence="3">Uncharacterized protein</fullName>
    </submittedName>
</protein>
<dbReference type="AlphaFoldDB" id="A0A075FRQ0"/>
<feature type="coiled-coil region" evidence="1">
    <location>
        <begin position="145"/>
        <end position="172"/>
    </location>
</feature>
<feature type="region of interest" description="Disordered" evidence="2">
    <location>
        <begin position="89"/>
        <end position="121"/>
    </location>
</feature>
<evidence type="ECO:0000313" key="3">
    <source>
        <dbReference type="EMBL" id="AIE93929.1"/>
    </source>
</evidence>
<dbReference type="EMBL" id="KF900408">
    <property type="protein sequence ID" value="AIE93929.1"/>
    <property type="molecule type" value="Genomic_DNA"/>
</dbReference>
<proteinExistence type="predicted"/>
<organism evidence="3">
    <name type="scientific">uncultured marine group II/III euryarchaeote AD1000_41_D11</name>
    <dbReference type="NCBI Taxonomy" id="1457766"/>
    <lineage>
        <taxon>Archaea</taxon>
        <taxon>Methanobacteriati</taxon>
        <taxon>Methanobacteriota</taxon>
        <taxon>environmental samples</taxon>
    </lineage>
</organism>
<evidence type="ECO:0000256" key="2">
    <source>
        <dbReference type="SAM" id="MobiDB-lite"/>
    </source>
</evidence>
<feature type="compositionally biased region" description="Acidic residues" evidence="2">
    <location>
        <begin position="97"/>
        <end position="121"/>
    </location>
</feature>
<sequence length="174" mass="19962">MASTIKLYYYSLPMAYPLNDSGKMDEAKNNIVNILKMEGYKIDSGNLFIAFKEAGGEMSNFKPALDELTDEGKIKSDSDGNIMTVEDFQREKSQESDNVEDLDEDNVEEEIETNDENDNELESIIKLKEETDSWLIDKLKNEGSEEGLKAEVQELRKRVEKLEKVIENMTRVFD</sequence>
<reference evidence="3" key="1">
    <citation type="journal article" date="2014" name="Genome Biol. Evol.">
        <title>Pangenome evidence for extensive interdomain horizontal transfer affecting lineage core and shell genes in uncultured planktonic thaumarchaeota and euryarchaeota.</title>
        <authorList>
            <person name="Deschamps P."/>
            <person name="Zivanovic Y."/>
            <person name="Moreira D."/>
            <person name="Rodriguez-Valera F."/>
            <person name="Lopez-Garcia P."/>
        </authorList>
    </citation>
    <scope>NUCLEOTIDE SEQUENCE</scope>
</reference>